<name>A0A2S3ZWE0_ARTGL</name>
<dbReference type="InterPro" id="IPR023577">
    <property type="entry name" value="CYTH_domain"/>
</dbReference>
<comment type="caution">
    <text evidence="3">The sequence shown here is derived from an EMBL/GenBank/DDBJ whole genome shotgun (WGS) entry which is preliminary data.</text>
</comment>
<proteinExistence type="predicted"/>
<accession>A0A2S3ZWE0</accession>
<dbReference type="Pfam" id="PF05235">
    <property type="entry name" value="CHAD"/>
    <property type="match status" value="1"/>
</dbReference>
<feature type="region of interest" description="Disordered" evidence="1">
    <location>
        <begin position="383"/>
        <end position="410"/>
    </location>
</feature>
<dbReference type="Gene3D" id="2.40.320.10">
    <property type="entry name" value="Hypothetical Protein Pfu-838710-001"/>
    <property type="match status" value="1"/>
</dbReference>
<dbReference type="PANTHER" id="PTHR39339">
    <property type="entry name" value="SLR1444 PROTEIN"/>
    <property type="match status" value="1"/>
</dbReference>
<dbReference type="InterPro" id="IPR007899">
    <property type="entry name" value="CHAD_dom"/>
</dbReference>
<gene>
    <name evidence="3" type="ORF">CVS27_09390</name>
</gene>
<reference evidence="3 4" key="1">
    <citation type="submission" date="2018-01" db="EMBL/GenBank/DDBJ databases">
        <title>Arthrobacter sp. nov., from glaciers in China.</title>
        <authorList>
            <person name="Liu Q."/>
            <person name="Xin Y.-H."/>
        </authorList>
    </citation>
    <scope>NUCLEOTIDE SEQUENCE [LARGE SCALE GENOMIC DNA]</scope>
    <source>
        <strain evidence="3 4">HLT2-12-2</strain>
    </source>
</reference>
<evidence type="ECO:0000313" key="4">
    <source>
        <dbReference type="Proteomes" id="UP000237061"/>
    </source>
</evidence>
<dbReference type="RefSeq" id="WP_103465478.1">
    <property type="nucleotide sequence ID" value="NZ_PPXC01000006.1"/>
</dbReference>
<keyword evidence="4" id="KW-1185">Reference proteome</keyword>
<dbReference type="Pfam" id="PF01928">
    <property type="entry name" value="CYTH"/>
    <property type="match status" value="1"/>
</dbReference>
<dbReference type="InterPro" id="IPR038186">
    <property type="entry name" value="CHAD_dom_sf"/>
</dbReference>
<organism evidence="3 4">
    <name type="scientific">Arthrobacter glacialis</name>
    <dbReference type="NCBI Taxonomy" id="1664"/>
    <lineage>
        <taxon>Bacteria</taxon>
        <taxon>Bacillati</taxon>
        <taxon>Actinomycetota</taxon>
        <taxon>Actinomycetes</taxon>
        <taxon>Micrococcales</taxon>
        <taxon>Micrococcaceae</taxon>
        <taxon>Arthrobacter</taxon>
    </lineage>
</organism>
<evidence type="ECO:0000313" key="3">
    <source>
        <dbReference type="EMBL" id="POH73581.1"/>
    </source>
</evidence>
<dbReference type="PANTHER" id="PTHR39339:SF1">
    <property type="entry name" value="CHAD DOMAIN-CONTAINING PROTEIN"/>
    <property type="match status" value="1"/>
</dbReference>
<dbReference type="Proteomes" id="UP000237061">
    <property type="component" value="Unassembled WGS sequence"/>
</dbReference>
<dbReference type="AlphaFoldDB" id="A0A2S3ZWE0"/>
<dbReference type="EMBL" id="PPXC01000006">
    <property type="protein sequence ID" value="POH73581.1"/>
    <property type="molecule type" value="Genomic_DNA"/>
</dbReference>
<evidence type="ECO:0000259" key="2">
    <source>
        <dbReference type="PROSITE" id="PS51708"/>
    </source>
</evidence>
<dbReference type="SMART" id="SM01118">
    <property type="entry name" value="CYTH"/>
    <property type="match status" value="1"/>
</dbReference>
<feature type="domain" description="CHAD" evidence="2">
    <location>
        <begin position="215"/>
        <end position="497"/>
    </location>
</feature>
<dbReference type="CDD" id="cd07374">
    <property type="entry name" value="CYTH-like_Pase"/>
    <property type="match status" value="1"/>
</dbReference>
<dbReference type="SUPFAM" id="SSF55154">
    <property type="entry name" value="CYTH-like phosphatases"/>
    <property type="match status" value="1"/>
</dbReference>
<feature type="compositionally biased region" description="Low complexity" evidence="1">
    <location>
        <begin position="390"/>
        <end position="401"/>
    </location>
</feature>
<dbReference type="Gene3D" id="1.40.20.10">
    <property type="entry name" value="CHAD domain"/>
    <property type="match status" value="1"/>
</dbReference>
<sequence length="507" mass="56133">MASPGGVETEQKYEADAASALPALLDIPGVERVAEPMQDRLEAVYFDTATLALAARRITLRRRTGGTDNGWNLKLPVGLDRRQEVHAPLGQPESVPEELLDRVLVYTRGEDLVPVARLSTGRTTYRLYGPGGNHLADFADDLVHAEALHPPGPGVDWREWEIELVHGTSDFFAAAADALTATGADRSRYGSKLARALGDAFPPEVATGTGVSHKKGPVLDVVTAYLDGQISELLAQDPGVRLGSPEALHRMRSATRRFRSTLTTYRGLFSRTEVRTLEDGLKWLARILGRPRDAEVMRERLRQHLRNLPKGLRTRTVSGPVEHALGSAYNAGYKEVLKTLESDRYYRLLDGLEHFRDHPPTRPRAFRPARKETARLVNKAAKSLDRSHQAAAHAKAGSARDAALHQVRKDAKRLRHAAESVAGIHGKRARTLSRSAHRLQRILGIHQDSVVARVFLDSLGEDTALPEGTTLVYRRIHDVEERVARAAEKKYIKARKKASGLRIDHRS</sequence>
<dbReference type="SMART" id="SM00880">
    <property type="entry name" value="CHAD"/>
    <property type="match status" value="1"/>
</dbReference>
<evidence type="ECO:0000256" key="1">
    <source>
        <dbReference type="SAM" id="MobiDB-lite"/>
    </source>
</evidence>
<dbReference type="PROSITE" id="PS51708">
    <property type="entry name" value="CHAD"/>
    <property type="match status" value="1"/>
</dbReference>
<protein>
    <submittedName>
        <fullName evidence="3">CHAD domain-containing protein</fullName>
    </submittedName>
</protein>
<dbReference type="InterPro" id="IPR033469">
    <property type="entry name" value="CYTH-like_dom_sf"/>
</dbReference>